<reference evidence="1" key="1">
    <citation type="submission" date="2014-09" db="EMBL/GenBank/DDBJ databases">
        <authorList>
            <person name="Magalhaes I.L.F."/>
            <person name="Oliveira U."/>
            <person name="Santos F.R."/>
            <person name="Vidigal T.H.D.A."/>
            <person name="Brescovit A.D."/>
            <person name="Santos A.J."/>
        </authorList>
    </citation>
    <scope>NUCLEOTIDE SEQUENCE</scope>
    <source>
        <tissue evidence="1">Shoot tissue taken approximately 20 cm above the soil surface</tissue>
    </source>
</reference>
<proteinExistence type="predicted"/>
<organism evidence="1">
    <name type="scientific">Arundo donax</name>
    <name type="common">Giant reed</name>
    <name type="synonym">Donax arundinaceus</name>
    <dbReference type="NCBI Taxonomy" id="35708"/>
    <lineage>
        <taxon>Eukaryota</taxon>
        <taxon>Viridiplantae</taxon>
        <taxon>Streptophyta</taxon>
        <taxon>Embryophyta</taxon>
        <taxon>Tracheophyta</taxon>
        <taxon>Spermatophyta</taxon>
        <taxon>Magnoliopsida</taxon>
        <taxon>Liliopsida</taxon>
        <taxon>Poales</taxon>
        <taxon>Poaceae</taxon>
        <taxon>PACMAD clade</taxon>
        <taxon>Arundinoideae</taxon>
        <taxon>Arundineae</taxon>
        <taxon>Arundo</taxon>
    </lineage>
</organism>
<sequence>MAIKLPRNTSAKLIIVGLLML</sequence>
<evidence type="ECO:0000313" key="1">
    <source>
        <dbReference type="EMBL" id="JAD95704.1"/>
    </source>
</evidence>
<reference evidence="1" key="2">
    <citation type="journal article" date="2015" name="Data Brief">
        <title>Shoot transcriptome of the giant reed, Arundo donax.</title>
        <authorList>
            <person name="Barrero R.A."/>
            <person name="Guerrero F.D."/>
            <person name="Moolhuijzen P."/>
            <person name="Goolsby J.A."/>
            <person name="Tidwell J."/>
            <person name="Bellgard S.E."/>
            <person name="Bellgard M.I."/>
        </authorList>
    </citation>
    <scope>NUCLEOTIDE SEQUENCE</scope>
    <source>
        <tissue evidence="1">Shoot tissue taken approximately 20 cm above the soil surface</tissue>
    </source>
</reference>
<dbReference type="EMBL" id="GBRH01202191">
    <property type="protein sequence ID" value="JAD95704.1"/>
    <property type="molecule type" value="Transcribed_RNA"/>
</dbReference>
<name>A0A0A9UFK9_ARUDO</name>
<protein>
    <submittedName>
        <fullName evidence="1">Uncharacterized protein</fullName>
    </submittedName>
</protein>
<dbReference type="AlphaFoldDB" id="A0A0A9UFK9"/>
<accession>A0A0A9UFK9</accession>